<name>A0A9Q3DJW2_9BASI</name>
<dbReference type="AlphaFoldDB" id="A0A9Q3DJW2"/>
<organism evidence="2 3">
    <name type="scientific">Austropuccinia psidii MF-1</name>
    <dbReference type="NCBI Taxonomy" id="1389203"/>
    <lineage>
        <taxon>Eukaryota</taxon>
        <taxon>Fungi</taxon>
        <taxon>Dikarya</taxon>
        <taxon>Basidiomycota</taxon>
        <taxon>Pucciniomycotina</taxon>
        <taxon>Pucciniomycetes</taxon>
        <taxon>Pucciniales</taxon>
        <taxon>Sphaerophragmiaceae</taxon>
        <taxon>Austropuccinia</taxon>
    </lineage>
</organism>
<dbReference type="Pfam" id="PF22936">
    <property type="entry name" value="Pol_BBD"/>
    <property type="match status" value="1"/>
</dbReference>
<evidence type="ECO:0000313" key="2">
    <source>
        <dbReference type="EMBL" id="MBW0502983.1"/>
    </source>
</evidence>
<dbReference type="InterPro" id="IPR054722">
    <property type="entry name" value="PolX-like_BBD"/>
</dbReference>
<proteinExistence type="predicted"/>
<gene>
    <name evidence="2" type="ORF">O181_042698</name>
</gene>
<protein>
    <recommendedName>
        <fullName evidence="1">Retrovirus-related Pol polyprotein from transposon TNT 1-94-like beta-barrel domain-containing protein</fullName>
    </recommendedName>
</protein>
<evidence type="ECO:0000259" key="1">
    <source>
        <dbReference type="Pfam" id="PF22936"/>
    </source>
</evidence>
<dbReference type="Proteomes" id="UP000765509">
    <property type="component" value="Unassembled WGS sequence"/>
</dbReference>
<feature type="domain" description="Retrovirus-related Pol polyprotein from transposon TNT 1-94-like beta-barrel" evidence="1">
    <location>
        <begin position="276"/>
        <end position="346"/>
    </location>
</feature>
<keyword evidence="3" id="KW-1185">Reference proteome</keyword>
<dbReference type="EMBL" id="AVOT02017119">
    <property type="protein sequence ID" value="MBW0502983.1"/>
    <property type="molecule type" value="Genomic_DNA"/>
</dbReference>
<dbReference type="OrthoDB" id="3251181at2759"/>
<comment type="caution">
    <text evidence="2">The sequence shown here is derived from an EMBL/GenBank/DDBJ whole genome shotgun (WGS) entry which is preliminary data.</text>
</comment>
<reference evidence="2" key="1">
    <citation type="submission" date="2021-03" db="EMBL/GenBank/DDBJ databases">
        <title>Draft genome sequence of rust myrtle Austropuccinia psidii MF-1, a brazilian biotype.</title>
        <authorList>
            <person name="Quecine M.C."/>
            <person name="Pachon D.M.R."/>
            <person name="Bonatelli M.L."/>
            <person name="Correr F.H."/>
            <person name="Franceschini L.M."/>
            <person name="Leite T.F."/>
            <person name="Margarido G.R.A."/>
            <person name="Almeida C.A."/>
            <person name="Ferrarezi J.A."/>
            <person name="Labate C.A."/>
        </authorList>
    </citation>
    <scope>NUCLEOTIDE SEQUENCE</scope>
    <source>
        <strain evidence="2">MF-1</strain>
    </source>
</reference>
<sequence>MLERTNFGRWYMQMKINLKSKDLIDVCKKPVSSDSSMTIVNKWPKTSYEAINLITTRVTERVFQEVVKAANIENSNLLWYKIKEQYASKRAVNRGHVWMNCRSSFYNGNIQSDINLCRKCMMELKAFSIMVPPELLSSSLLGKLGGNTNQHQFVKNLTLNENIIEKPEDILNRLQDFAHLKTLDFKPQSASPTALVSSGVEPHKIIYYCAKGKNNEKCSTNRKEYFWTKNPHLRPPIREKKQWHFKPTSYFTTTKALITHLDQQQPPDQQIVIYCGATHHILNSLKPFISSLKTTNICGETGNANSGLSALGIGTVKILRNNKTLNLKNCLYMPHLKFNLVFLLELFKK</sequence>
<accession>A0A9Q3DJW2</accession>
<evidence type="ECO:0000313" key="3">
    <source>
        <dbReference type="Proteomes" id="UP000765509"/>
    </source>
</evidence>